<dbReference type="Pfam" id="PF07714">
    <property type="entry name" value="PK_Tyr_Ser-Thr"/>
    <property type="match status" value="1"/>
</dbReference>
<evidence type="ECO:0000256" key="4">
    <source>
        <dbReference type="PROSITE-ProRule" id="PRU10141"/>
    </source>
</evidence>
<name>A0A6B2L3H9_9EUKA</name>
<proteinExistence type="inferred from homology"/>
<accession>A0A6B2L3H9</accession>
<dbReference type="PROSITE" id="PS00108">
    <property type="entry name" value="PROTEIN_KINASE_ST"/>
    <property type="match status" value="1"/>
</dbReference>
<dbReference type="EMBL" id="GIBP01002439">
    <property type="protein sequence ID" value="NDV31408.1"/>
    <property type="molecule type" value="Transcribed_RNA"/>
</dbReference>
<reference evidence="7" key="1">
    <citation type="journal article" date="2020" name="J. Eukaryot. Microbiol.">
        <title>De novo Sequencing, Assembly and Annotation of the Transcriptome for the Free-Living Testate Amoeba Arcella intermedia.</title>
        <authorList>
            <person name="Ribeiro G.M."/>
            <person name="Porfirio-Sousa A.L."/>
            <person name="Maurer-Alcala X.X."/>
            <person name="Katz L.A."/>
            <person name="Lahr D.J.G."/>
        </authorList>
    </citation>
    <scope>NUCLEOTIDE SEQUENCE</scope>
</reference>
<evidence type="ECO:0000313" key="7">
    <source>
        <dbReference type="EMBL" id="NDV31408.1"/>
    </source>
</evidence>
<dbReference type="PROSITE" id="PS50011">
    <property type="entry name" value="PROTEIN_KINASE_DOM"/>
    <property type="match status" value="1"/>
</dbReference>
<dbReference type="GO" id="GO:0005524">
    <property type="term" value="F:ATP binding"/>
    <property type="evidence" value="ECO:0007669"/>
    <property type="project" value="UniProtKB-UniRule"/>
</dbReference>
<keyword evidence="1 5" id="KW-0723">Serine/threonine-protein kinase</keyword>
<feature type="domain" description="Protein kinase" evidence="6">
    <location>
        <begin position="8"/>
        <end position="263"/>
    </location>
</feature>
<dbReference type="SMART" id="SM00220">
    <property type="entry name" value="S_TKc"/>
    <property type="match status" value="1"/>
</dbReference>
<evidence type="ECO:0000256" key="5">
    <source>
        <dbReference type="RuleBase" id="RU000304"/>
    </source>
</evidence>
<dbReference type="GO" id="GO:0004674">
    <property type="term" value="F:protein serine/threonine kinase activity"/>
    <property type="evidence" value="ECO:0007669"/>
    <property type="project" value="UniProtKB-KW"/>
</dbReference>
<dbReference type="PROSITE" id="PS00107">
    <property type="entry name" value="PROTEIN_KINASE_ATP"/>
    <property type="match status" value="1"/>
</dbReference>
<sequence length="472" mass="54023">MEWTDVQYERKNIIGRGSFGDVYWGTCRGSTVALKVLQAKSNFQHLAEIRHEIEMLSKLKHQNVVVWMGLIEGGGKYGILMSLEKCSLKAVLYKMGPLETLKKWKYSIDICRGMCWLDSQNIFHRDLKPDNILISESGDCRITDFGLSRILESYEFVSDKTGSEPWMAPEVLLRKNITNKADVYAFALIVWQIFTQEPLFNDLNTYSFKDMIVNGHRPSLSSLPPRATLLQEIIGEGWHDDPQQRPTFPELLPKLETALLEFYLKEFPCGLQFWGNHFNGLAFVPWTDFFNKLKDNCTCASSLKEDILKHYFGVADSTSLVTIERFRFFLSWFEDLKVFSSEPRVLLPFKVLSDALNTGWLGGIIDYETAARRLQSVPDETTFIVRVNIGLTGRDPFEFPFVLCTRKTTGEVTQAIISATPTEFMVVLENQQSPYIHKRVPITTFIETLQRKVLKGYPIGKLLSASVPSLYT</sequence>
<dbReference type="InterPro" id="IPR051681">
    <property type="entry name" value="Ser/Thr_Kinases-Pseudokinases"/>
</dbReference>
<dbReference type="InterPro" id="IPR008271">
    <property type="entry name" value="Ser/Thr_kinase_AS"/>
</dbReference>
<keyword evidence="2 4" id="KW-0547">Nucleotide-binding</keyword>
<dbReference type="InterPro" id="IPR017441">
    <property type="entry name" value="Protein_kinase_ATP_BS"/>
</dbReference>
<keyword evidence="3 4" id="KW-0067">ATP-binding</keyword>
<dbReference type="SUPFAM" id="SSF56112">
    <property type="entry name" value="Protein kinase-like (PK-like)"/>
    <property type="match status" value="1"/>
</dbReference>
<evidence type="ECO:0000256" key="2">
    <source>
        <dbReference type="ARBA" id="ARBA00022741"/>
    </source>
</evidence>
<organism evidence="7">
    <name type="scientific">Arcella intermedia</name>
    <dbReference type="NCBI Taxonomy" id="1963864"/>
    <lineage>
        <taxon>Eukaryota</taxon>
        <taxon>Amoebozoa</taxon>
        <taxon>Tubulinea</taxon>
        <taxon>Elardia</taxon>
        <taxon>Arcellinida</taxon>
        <taxon>Sphaerothecina</taxon>
        <taxon>Arcellidae</taxon>
        <taxon>Arcella</taxon>
    </lineage>
</organism>
<keyword evidence="1 5" id="KW-0808">Transferase</keyword>
<evidence type="ECO:0000256" key="3">
    <source>
        <dbReference type="ARBA" id="ARBA00022840"/>
    </source>
</evidence>
<dbReference type="InterPro" id="IPR000719">
    <property type="entry name" value="Prot_kinase_dom"/>
</dbReference>
<feature type="binding site" evidence="4">
    <location>
        <position position="35"/>
    </location>
    <ligand>
        <name>ATP</name>
        <dbReference type="ChEBI" id="CHEBI:30616"/>
    </ligand>
</feature>
<keyword evidence="1 5" id="KW-0418">Kinase</keyword>
<evidence type="ECO:0000259" key="6">
    <source>
        <dbReference type="PROSITE" id="PS50011"/>
    </source>
</evidence>
<dbReference type="AlphaFoldDB" id="A0A6B2L3H9"/>
<dbReference type="InterPro" id="IPR011009">
    <property type="entry name" value="Kinase-like_dom_sf"/>
</dbReference>
<evidence type="ECO:0000256" key="1">
    <source>
        <dbReference type="ARBA" id="ARBA00022527"/>
    </source>
</evidence>
<comment type="similarity">
    <text evidence="5">Belongs to the protein kinase superfamily.</text>
</comment>
<protein>
    <recommendedName>
        <fullName evidence="6">Protein kinase domain-containing protein</fullName>
    </recommendedName>
</protein>
<dbReference type="Gene3D" id="1.10.510.10">
    <property type="entry name" value="Transferase(Phosphotransferase) domain 1"/>
    <property type="match status" value="1"/>
</dbReference>
<dbReference type="PANTHER" id="PTHR44329">
    <property type="entry name" value="SERINE/THREONINE-PROTEIN KINASE TNNI3K-RELATED"/>
    <property type="match status" value="1"/>
</dbReference>
<dbReference type="InterPro" id="IPR001245">
    <property type="entry name" value="Ser-Thr/Tyr_kinase_cat_dom"/>
</dbReference>